<evidence type="ECO:0000256" key="3">
    <source>
        <dbReference type="ARBA" id="ARBA00023163"/>
    </source>
</evidence>
<dbReference type="OrthoDB" id="9812290at2"/>
<dbReference type="CDD" id="cd07377">
    <property type="entry name" value="WHTH_GntR"/>
    <property type="match status" value="1"/>
</dbReference>
<evidence type="ECO:0000313" key="5">
    <source>
        <dbReference type="EMBL" id="QEX23988.1"/>
    </source>
</evidence>
<dbReference type="SUPFAM" id="SSF48008">
    <property type="entry name" value="GntR ligand-binding domain-like"/>
    <property type="match status" value="1"/>
</dbReference>
<gene>
    <name evidence="5" type="ORF">FRZ61_39290</name>
</gene>
<dbReference type="EMBL" id="CP042582">
    <property type="protein sequence ID" value="QEX23988.1"/>
    <property type="molecule type" value="Genomic_DNA"/>
</dbReference>
<dbReference type="SMART" id="SM00895">
    <property type="entry name" value="FCD"/>
    <property type="match status" value="1"/>
</dbReference>
<sequence>MVDMARAGLNLGSGRKGSVPDPAKRMPIHERILPRIRKDIILNRWQPGERLPETDLCTEFGISRTPLRDAFKILEVEGFVALTPHVGAIVTPLTARDVMEKFEVMSGLEQIAAMKVARSQAPETLALVKRIHRGMKRSAKEGNATQYYRQNDEFHRAIVMGAGNLTLVQMHQNLMLHVSRARNLMHMYEPLSEAAFEHHSEIVRAILAGDGDAARRAMEDHLGQVAALMLHHVRSENDATLPAGVPAAGMRARTE</sequence>
<dbReference type="PANTHER" id="PTHR43537">
    <property type="entry name" value="TRANSCRIPTIONAL REGULATOR, GNTR FAMILY"/>
    <property type="match status" value="1"/>
</dbReference>
<dbReference type="Gene3D" id="1.10.10.10">
    <property type="entry name" value="Winged helix-like DNA-binding domain superfamily/Winged helix DNA-binding domain"/>
    <property type="match status" value="1"/>
</dbReference>
<evidence type="ECO:0000256" key="1">
    <source>
        <dbReference type="ARBA" id="ARBA00023015"/>
    </source>
</evidence>
<dbReference type="Pfam" id="PF00392">
    <property type="entry name" value="GntR"/>
    <property type="match status" value="1"/>
</dbReference>
<dbReference type="InterPro" id="IPR008920">
    <property type="entry name" value="TF_FadR/GntR_C"/>
</dbReference>
<evidence type="ECO:0000256" key="2">
    <source>
        <dbReference type="ARBA" id="ARBA00023125"/>
    </source>
</evidence>
<dbReference type="KEGG" id="hadh:FRZ61_39290"/>
<proteinExistence type="predicted"/>
<keyword evidence="2" id="KW-0238">DNA-binding</keyword>
<dbReference type="Pfam" id="PF07729">
    <property type="entry name" value="FCD"/>
    <property type="match status" value="1"/>
</dbReference>
<evidence type="ECO:0000259" key="4">
    <source>
        <dbReference type="PROSITE" id="PS50949"/>
    </source>
</evidence>
<evidence type="ECO:0000313" key="6">
    <source>
        <dbReference type="Proteomes" id="UP000325797"/>
    </source>
</evidence>
<dbReference type="InterPro" id="IPR000524">
    <property type="entry name" value="Tscrpt_reg_HTH_GntR"/>
</dbReference>
<dbReference type="PROSITE" id="PS50949">
    <property type="entry name" value="HTH_GNTR"/>
    <property type="match status" value="1"/>
</dbReference>
<dbReference type="Gene3D" id="1.20.120.530">
    <property type="entry name" value="GntR ligand-binding domain-like"/>
    <property type="match status" value="1"/>
</dbReference>
<feature type="domain" description="HTH gntR-type" evidence="4">
    <location>
        <begin position="26"/>
        <end position="93"/>
    </location>
</feature>
<dbReference type="SUPFAM" id="SSF46785">
    <property type="entry name" value="Winged helix' DNA-binding domain"/>
    <property type="match status" value="1"/>
</dbReference>
<name>A0A5J6N1Y7_9PROT</name>
<reference evidence="5 6" key="1">
    <citation type="submission" date="2019-08" db="EMBL/GenBank/DDBJ databases">
        <title>Hyperibacter terrae gen. nov., sp. nov. and Hyperibacter viscosus sp. nov., two new members in the family Rhodospirillaceae isolated from the rhizosphere of Hypericum perforatum.</title>
        <authorList>
            <person name="Noviana Z."/>
        </authorList>
    </citation>
    <scope>NUCLEOTIDE SEQUENCE [LARGE SCALE GENOMIC DNA]</scope>
    <source>
        <strain evidence="5 6">R5959</strain>
    </source>
</reference>
<organism evidence="5 6">
    <name type="scientific">Hypericibacter adhaerens</name>
    <dbReference type="NCBI Taxonomy" id="2602016"/>
    <lineage>
        <taxon>Bacteria</taxon>
        <taxon>Pseudomonadati</taxon>
        <taxon>Pseudomonadota</taxon>
        <taxon>Alphaproteobacteria</taxon>
        <taxon>Rhodospirillales</taxon>
        <taxon>Dongiaceae</taxon>
        <taxon>Hypericibacter</taxon>
    </lineage>
</organism>
<dbReference type="Proteomes" id="UP000325797">
    <property type="component" value="Chromosome"/>
</dbReference>
<dbReference type="SMART" id="SM00345">
    <property type="entry name" value="HTH_GNTR"/>
    <property type="match status" value="1"/>
</dbReference>
<keyword evidence="1" id="KW-0805">Transcription regulation</keyword>
<protein>
    <submittedName>
        <fullName evidence="5">Transcriptional regulator</fullName>
    </submittedName>
</protein>
<dbReference type="InterPro" id="IPR011711">
    <property type="entry name" value="GntR_C"/>
</dbReference>
<dbReference type="GO" id="GO:0003700">
    <property type="term" value="F:DNA-binding transcription factor activity"/>
    <property type="evidence" value="ECO:0007669"/>
    <property type="project" value="InterPro"/>
</dbReference>
<accession>A0A5J6N1Y7</accession>
<keyword evidence="6" id="KW-1185">Reference proteome</keyword>
<keyword evidence="3" id="KW-0804">Transcription</keyword>
<dbReference type="InterPro" id="IPR036390">
    <property type="entry name" value="WH_DNA-bd_sf"/>
</dbReference>
<dbReference type="InterPro" id="IPR036388">
    <property type="entry name" value="WH-like_DNA-bd_sf"/>
</dbReference>
<dbReference type="GO" id="GO:0003677">
    <property type="term" value="F:DNA binding"/>
    <property type="evidence" value="ECO:0007669"/>
    <property type="project" value="UniProtKB-KW"/>
</dbReference>
<dbReference type="AlphaFoldDB" id="A0A5J6N1Y7"/>
<dbReference type="PANTHER" id="PTHR43537:SF24">
    <property type="entry name" value="GLUCONATE OPERON TRANSCRIPTIONAL REPRESSOR"/>
    <property type="match status" value="1"/>
</dbReference>